<dbReference type="OrthoDB" id="867148at2"/>
<evidence type="ECO:0000256" key="3">
    <source>
        <dbReference type="ARBA" id="ARBA00023163"/>
    </source>
</evidence>
<keyword evidence="2" id="KW-0238">DNA-binding</keyword>
<protein>
    <submittedName>
        <fullName evidence="5">LacI family transcriptional regulator</fullName>
    </submittedName>
</protein>
<dbReference type="AlphaFoldDB" id="A0A2W7RC88"/>
<dbReference type="PROSITE" id="PS50932">
    <property type="entry name" value="HTH_LACI_2"/>
    <property type="match status" value="1"/>
</dbReference>
<keyword evidence="3" id="KW-0804">Transcription</keyword>
<dbReference type="Pfam" id="PF00356">
    <property type="entry name" value="LacI"/>
    <property type="match status" value="1"/>
</dbReference>
<dbReference type="SUPFAM" id="SSF47413">
    <property type="entry name" value="lambda repressor-like DNA-binding domains"/>
    <property type="match status" value="1"/>
</dbReference>
<dbReference type="SUPFAM" id="SSF53822">
    <property type="entry name" value="Periplasmic binding protein-like I"/>
    <property type="match status" value="1"/>
</dbReference>
<gene>
    <name evidence="6" type="ORF">ESW18_05390</name>
    <name evidence="5" type="ORF">LV84_01810</name>
</gene>
<dbReference type="GO" id="GO:0000976">
    <property type="term" value="F:transcription cis-regulatory region binding"/>
    <property type="evidence" value="ECO:0007669"/>
    <property type="project" value="TreeGrafter"/>
</dbReference>
<feature type="domain" description="HTH lacI-type" evidence="4">
    <location>
        <begin position="7"/>
        <end position="61"/>
    </location>
</feature>
<evidence type="ECO:0000313" key="7">
    <source>
        <dbReference type="Proteomes" id="UP000249115"/>
    </source>
</evidence>
<dbReference type="EMBL" id="QKZU01000006">
    <property type="protein sequence ID" value="PZX57681.1"/>
    <property type="molecule type" value="Genomic_DNA"/>
</dbReference>
<dbReference type="GO" id="GO:0003700">
    <property type="term" value="F:DNA-binding transcription factor activity"/>
    <property type="evidence" value="ECO:0007669"/>
    <property type="project" value="TreeGrafter"/>
</dbReference>
<dbReference type="Proteomes" id="UP000321927">
    <property type="component" value="Unassembled WGS sequence"/>
</dbReference>
<evidence type="ECO:0000256" key="1">
    <source>
        <dbReference type="ARBA" id="ARBA00023015"/>
    </source>
</evidence>
<reference evidence="5 7" key="1">
    <citation type="submission" date="2018-06" db="EMBL/GenBank/DDBJ databases">
        <title>Genomic Encyclopedia of Archaeal and Bacterial Type Strains, Phase II (KMG-II): from individual species to whole genera.</title>
        <authorList>
            <person name="Goeker M."/>
        </authorList>
    </citation>
    <scope>NUCLEOTIDE SEQUENCE [LARGE SCALE GENOMIC DNA]</scope>
    <source>
        <strain evidence="5 7">DSM 22686</strain>
    </source>
</reference>
<evidence type="ECO:0000256" key="2">
    <source>
        <dbReference type="ARBA" id="ARBA00023125"/>
    </source>
</evidence>
<dbReference type="SMART" id="SM00354">
    <property type="entry name" value="HTH_LACI"/>
    <property type="match status" value="1"/>
</dbReference>
<organism evidence="5 7">
    <name type="scientific">Algoriphagus ratkowskyi</name>
    <dbReference type="NCBI Taxonomy" id="57028"/>
    <lineage>
        <taxon>Bacteria</taxon>
        <taxon>Pseudomonadati</taxon>
        <taxon>Bacteroidota</taxon>
        <taxon>Cytophagia</taxon>
        <taxon>Cytophagales</taxon>
        <taxon>Cyclobacteriaceae</taxon>
        <taxon>Algoriphagus</taxon>
    </lineage>
</organism>
<dbReference type="RefSeq" id="WP_086498525.1">
    <property type="nucleotide sequence ID" value="NZ_MSSV01000002.1"/>
</dbReference>
<sequence>MKKGHQVTMKEIAKKLGFSVSTISRALKDSPELHPDTKKKIVDMAKEMNYQPNLLAQSLRISRTNTLGVIVPEITSHFFASCISGIQDYANKRGYNVMICQSNETLDLEIANIRTLVSSQVDGLLISLSRETNQYDHLFDIYNREIPFLLFDRVNEDIPVSRVTFNDEGGAYQVTKYLLETGCKRVMYVSGPEDLYISKKRKEGYIHALNEFGIELDSDLVKISDLTTEGNINIAKEIANMKTRPDGVFCMIDPVAIDILTFWKSIGIKVPEDMALAGFTNNPTSAVVEPPLTTVAQPGYEMGKLAVSHLLDQLEGIASDDPISIVLETTLVPRQSTKALSKNEK</sequence>
<dbReference type="InterPro" id="IPR000843">
    <property type="entry name" value="HTH_LacI"/>
</dbReference>
<dbReference type="Gene3D" id="3.40.50.2300">
    <property type="match status" value="2"/>
</dbReference>
<dbReference type="InterPro" id="IPR028082">
    <property type="entry name" value="Peripla_BP_I"/>
</dbReference>
<dbReference type="PANTHER" id="PTHR30146:SF109">
    <property type="entry name" value="HTH-TYPE TRANSCRIPTIONAL REGULATOR GALS"/>
    <property type="match status" value="1"/>
</dbReference>
<dbReference type="EMBL" id="VORV01000003">
    <property type="protein sequence ID" value="TXD78952.1"/>
    <property type="molecule type" value="Genomic_DNA"/>
</dbReference>
<name>A0A2W7RC88_9BACT</name>
<dbReference type="CDD" id="cd01392">
    <property type="entry name" value="HTH_LacI"/>
    <property type="match status" value="1"/>
</dbReference>
<proteinExistence type="predicted"/>
<reference evidence="6 8" key="2">
    <citation type="submission" date="2019-08" db="EMBL/GenBank/DDBJ databases">
        <title>Genome of Algoriphagus ratkowskyi IC026.</title>
        <authorList>
            <person name="Bowman J.P."/>
        </authorList>
    </citation>
    <scope>NUCLEOTIDE SEQUENCE [LARGE SCALE GENOMIC DNA]</scope>
    <source>
        <strain evidence="6 8">IC026</strain>
    </source>
</reference>
<evidence type="ECO:0000313" key="8">
    <source>
        <dbReference type="Proteomes" id="UP000321927"/>
    </source>
</evidence>
<dbReference type="CDD" id="cd06267">
    <property type="entry name" value="PBP1_LacI_sugar_binding-like"/>
    <property type="match status" value="1"/>
</dbReference>
<dbReference type="Pfam" id="PF13377">
    <property type="entry name" value="Peripla_BP_3"/>
    <property type="match status" value="1"/>
</dbReference>
<dbReference type="Proteomes" id="UP000249115">
    <property type="component" value="Unassembled WGS sequence"/>
</dbReference>
<evidence type="ECO:0000313" key="6">
    <source>
        <dbReference type="EMBL" id="TXD78952.1"/>
    </source>
</evidence>
<keyword evidence="8" id="KW-1185">Reference proteome</keyword>
<comment type="caution">
    <text evidence="5">The sequence shown here is derived from an EMBL/GenBank/DDBJ whole genome shotgun (WGS) entry which is preliminary data.</text>
</comment>
<keyword evidence="1" id="KW-0805">Transcription regulation</keyword>
<dbReference type="InterPro" id="IPR046335">
    <property type="entry name" value="LacI/GalR-like_sensor"/>
</dbReference>
<accession>A0A2W7RC88</accession>
<dbReference type="PANTHER" id="PTHR30146">
    <property type="entry name" value="LACI-RELATED TRANSCRIPTIONAL REPRESSOR"/>
    <property type="match status" value="1"/>
</dbReference>
<evidence type="ECO:0000259" key="4">
    <source>
        <dbReference type="PROSITE" id="PS50932"/>
    </source>
</evidence>
<dbReference type="InterPro" id="IPR010982">
    <property type="entry name" value="Lambda_DNA-bd_dom_sf"/>
</dbReference>
<evidence type="ECO:0000313" key="5">
    <source>
        <dbReference type="EMBL" id="PZX57681.1"/>
    </source>
</evidence>
<dbReference type="Gene3D" id="1.10.260.40">
    <property type="entry name" value="lambda repressor-like DNA-binding domains"/>
    <property type="match status" value="1"/>
</dbReference>